<evidence type="ECO:0000313" key="2">
    <source>
        <dbReference type="Proteomes" id="UP001054837"/>
    </source>
</evidence>
<gene>
    <name evidence="1" type="ORF">CDAR_603201</name>
</gene>
<dbReference type="AlphaFoldDB" id="A0AAV4UJ02"/>
<name>A0AAV4UJ02_9ARAC</name>
<dbReference type="EMBL" id="BPLQ01011381">
    <property type="protein sequence ID" value="GIY57689.1"/>
    <property type="molecule type" value="Genomic_DNA"/>
</dbReference>
<accession>A0AAV4UJ02</accession>
<evidence type="ECO:0000313" key="1">
    <source>
        <dbReference type="EMBL" id="GIY57689.1"/>
    </source>
</evidence>
<organism evidence="1 2">
    <name type="scientific">Caerostris darwini</name>
    <dbReference type="NCBI Taxonomy" id="1538125"/>
    <lineage>
        <taxon>Eukaryota</taxon>
        <taxon>Metazoa</taxon>
        <taxon>Ecdysozoa</taxon>
        <taxon>Arthropoda</taxon>
        <taxon>Chelicerata</taxon>
        <taxon>Arachnida</taxon>
        <taxon>Araneae</taxon>
        <taxon>Araneomorphae</taxon>
        <taxon>Entelegynae</taxon>
        <taxon>Araneoidea</taxon>
        <taxon>Araneidae</taxon>
        <taxon>Caerostris</taxon>
    </lineage>
</organism>
<keyword evidence="2" id="KW-1185">Reference proteome</keyword>
<reference evidence="1 2" key="1">
    <citation type="submission" date="2021-06" db="EMBL/GenBank/DDBJ databases">
        <title>Caerostris darwini draft genome.</title>
        <authorList>
            <person name="Kono N."/>
            <person name="Arakawa K."/>
        </authorList>
    </citation>
    <scope>NUCLEOTIDE SEQUENCE [LARGE SCALE GENOMIC DNA]</scope>
</reference>
<sequence length="66" mass="7644">MNFCSSPFWSSSPSWPTTMAQWPYYGGYYNTHAAVYPYAYNYGVAPLLRLEMSTLLRSKDRSIIFS</sequence>
<protein>
    <submittedName>
        <fullName evidence="1">Uncharacterized protein</fullName>
    </submittedName>
</protein>
<proteinExistence type="predicted"/>
<comment type="caution">
    <text evidence="1">The sequence shown here is derived from an EMBL/GenBank/DDBJ whole genome shotgun (WGS) entry which is preliminary data.</text>
</comment>
<dbReference type="Proteomes" id="UP001054837">
    <property type="component" value="Unassembled WGS sequence"/>
</dbReference>